<feature type="signal peptide" evidence="1">
    <location>
        <begin position="1"/>
        <end position="22"/>
    </location>
</feature>
<comment type="caution">
    <text evidence="2">The sequence shown here is derived from an EMBL/GenBank/DDBJ whole genome shotgun (WGS) entry which is preliminary data.</text>
</comment>
<evidence type="ECO:0000313" key="2">
    <source>
        <dbReference type="EMBL" id="TCK59893.1"/>
    </source>
</evidence>
<keyword evidence="1" id="KW-0732">Signal</keyword>
<accession>A0A4R1K7V4</accession>
<dbReference type="OrthoDB" id="5289878at2"/>
<organism evidence="2 3">
    <name type="scientific">Seleniivibrio woodruffii</name>
    <dbReference type="NCBI Taxonomy" id="1078050"/>
    <lineage>
        <taxon>Bacteria</taxon>
        <taxon>Pseudomonadati</taxon>
        <taxon>Deferribacterota</taxon>
        <taxon>Deferribacteres</taxon>
        <taxon>Deferribacterales</taxon>
        <taxon>Geovibrionaceae</taxon>
        <taxon>Seleniivibrio</taxon>
    </lineage>
</organism>
<dbReference type="EMBL" id="SMGG01000005">
    <property type="protein sequence ID" value="TCK59893.1"/>
    <property type="molecule type" value="Genomic_DNA"/>
</dbReference>
<dbReference type="Proteomes" id="UP000294614">
    <property type="component" value="Unassembled WGS sequence"/>
</dbReference>
<dbReference type="AlphaFoldDB" id="A0A4R1K7V4"/>
<feature type="chain" id="PRO_5020928709" description="Porin" evidence="1">
    <location>
        <begin position="23"/>
        <end position="411"/>
    </location>
</feature>
<dbReference type="InterPro" id="IPR038636">
    <property type="entry name" value="Wzi_sf"/>
</dbReference>
<dbReference type="RefSeq" id="WP_132874045.1">
    <property type="nucleotide sequence ID" value="NZ_SMGG01000005.1"/>
</dbReference>
<gene>
    <name evidence="2" type="ORF">C8D98_2060</name>
</gene>
<evidence type="ECO:0008006" key="4">
    <source>
        <dbReference type="Google" id="ProtNLM"/>
    </source>
</evidence>
<evidence type="ECO:0000313" key="3">
    <source>
        <dbReference type="Proteomes" id="UP000294614"/>
    </source>
</evidence>
<proteinExistence type="predicted"/>
<name>A0A4R1K7V4_9BACT</name>
<reference evidence="2 3" key="1">
    <citation type="submission" date="2019-03" db="EMBL/GenBank/DDBJ databases">
        <title>Genomic Encyclopedia of Type Strains, Phase IV (KMG-IV): sequencing the most valuable type-strain genomes for metagenomic binning, comparative biology and taxonomic classification.</title>
        <authorList>
            <person name="Goeker M."/>
        </authorList>
    </citation>
    <scope>NUCLEOTIDE SEQUENCE [LARGE SCALE GENOMIC DNA]</scope>
    <source>
        <strain evidence="2 3">DSM 24984</strain>
    </source>
</reference>
<protein>
    <recommendedName>
        <fullName evidence="4">Porin</fullName>
    </recommendedName>
</protein>
<sequence>MTKYIKGGAFLLCLFFSPALFGGEYDFDMSEIEKKPYSFDGSIELLSNIYGYDRDSAFFRLKYPEKPEKYDYSADLRLNGGYEANGFRYVVKTSTKHTSQPDGDDNSEFTFMEQYAGYSSGNFSLTAGKMTMKWGKGYAFNPAAFLDRPKNIDSPEDAMEGYQLVAADYTRSFSGSLKTVSYTQTAYAVNDDMNQTLGTDNGLNHAGKLYLLLNDTDIDLMYSAGESRGRRFGMDFSKNILTNLEIHGEYAQYKDVRRQLINGYETTDTSNWLIGARYLTESDVTYIIEYFRKSGGYTQDEMDRFYQAAENAGNPDMLANSPYTRNNPMRSYVYLRASVKEPFDILYFTPALTMTANAEDGSFSLAPEAVWTGITNAEFKLKIYLLSGGDNTEFGEKVMDRRLEARFKYYF</sequence>
<dbReference type="Gene3D" id="2.40.160.130">
    <property type="entry name" value="Capsule assembly protein Wzi"/>
    <property type="match status" value="1"/>
</dbReference>
<keyword evidence="3" id="KW-1185">Reference proteome</keyword>
<evidence type="ECO:0000256" key="1">
    <source>
        <dbReference type="SAM" id="SignalP"/>
    </source>
</evidence>